<keyword evidence="5 6" id="KW-0249">Electron transport</keyword>
<evidence type="ECO:0000256" key="3">
    <source>
        <dbReference type="ARBA" id="ARBA00022630"/>
    </source>
</evidence>
<sequence>MADKIKPKLIIVLTIIMITSAGVLTFVQQLTLPKIQSHAQQKKENAILTVLPGAEEYEQVDKGNLTLYKGLDSSGNVVGYALQNSGQGFQSVLKIMVGLDVDAKKVMKVKILNQAETPGLGARIIEKQFKSQFNDKAFSDSFQAKKDIDAISGATISSQAMSDVIKGAIKKIQESDINL</sequence>
<dbReference type="EMBL" id="JAFBDQ010000004">
    <property type="protein sequence ID" value="MBM7556172.1"/>
    <property type="molecule type" value="Genomic_DNA"/>
</dbReference>
<dbReference type="GO" id="GO:0010181">
    <property type="term" value="F:FMN binding"/>
    <property type="evidence" value="ECO:0007669"/>
    <property type="project" value="InterPro"/>
</dbReference>
<keyword evidence="2 6" id="KW-0597">Phosphoprotein</keyword>
<comment type="similarity">
    <text evidence="6">Belongs to the RnfG family.</text>
</comment>
<gene>
    <name evidence="6" type="primary">rnfG</name>
    <name evidence="9" type="ORF">JOC47_001008</name>
</gene>
<dbReference type="InterPro" id="IPR010209">
    <property type="entry name" value="Ion_transpt_RnfG/RsxG"/>
</dbReference>
<dbReference type="RefSeq" id="WP_204700885.1">
    <property type="nucleotide sequence ID" value="NZ_JAFBDQ010000004.1"/>
</dbReference>
<keyword evidence="6 7" id="KW-1133">Transmembrane helix</keyword>
<protein>
    <recommendedName>
        <fullName evidence="6">Ion-translocating oxidoreductase complex subunit G</fullName>
        <ecNumber evidence="6">7.-.-.-</ecNumber>
    </recommendedName>
    <alternativeName>
        <fullName evidence="6">Rnf electron transport complex subunit G</fullName>
    </alternativeName>
</protein>
<evidence type="ECO:0000256" key="2">
    <source>
        <dbReference type="ARBA" id="ARBA00022553"/>
    </source>
</evidence>
<dbReference type="SMART" id="SM00900">
    <property type="entry name" value="FMN_bind"/>
    <property type="match status" value="1"/>
</dbReference>
<dbReference type="Pfam" id="PF04205">
    <property type="entry name" value="FMN_bind"/>
    <property type="match status" value="1"/>
</dbReference>
<keyword evidence="6 7" id="KW-0472">Membrane</keyword>
<feature type="modified residue" description="FMN phosphoryl threonine" evidence="6">
    <location>
        <position position="155"/>
    </location>
</feature>
<comment type="subcellular location">
    <subcellularLocation>
        <location evidence="6">Cell membrane</location>
        <topology evidence="6">Single-pass membrane protein</topology>
    </subcellularLocation>
</comment>
<proteinExistence type="inferred from homology"/>
<keyword evidence="6" id="KW-1278">Translocase</keyword>
<evidence type="ECO:0000256" key="4">
    <source>
        <dbReference type="ARBA" id="ARBA00022643"/>
    </source>
</evidence>
<evidence type="ECO:0000256" key="6">
    <source>
        <dbReference type="HAMAP-Rule" id="MF_00479"/>
    </source>
</evidence>
<dbReference type="AlphaFoldDB" id="A0A938XV66"/>
<name>A0A938XV66_9FIRM</name>
<dbReference type="PIRSF" id="PIRSF006091">
    <property type="entry name" value="E_trnsport_RnfG"/>
    <property type="match status" value="1"/>
</dbReference>
<feature type="transmembrane region" description="Helical" evidence="7">
    <location>
        <begin position="9"/>
        <end position="27"/>
    </location>
</feature>
<dbReference type="EC" id="7.-.-.-" evidence="6"/>
<comment type="subunit">
    <text evidence="6">The complex is composed of six subunits: RnfA, RnfB, RnfC, RnfD, RnfE and RnfG.</text>
</comment>
<evidence type="ECO:0000256" key="1">
    <source>
        <dbReference type="ARBA" id="ARBA00022448"/>
    </source>
</evidence>
<dbReference type="NCBIfam" id="TIGR01947">
    <property type="entry name" value="rnfG"/>
    <property type="match status" value="1"/>
</dbReference>
<evidence type="ECO:0000313" key="9">
    <source>
        <dbReference type="EMBL" id="MBM7556172.1"/>
    </source>
</evidence>
<dbReference type="GO" id="GO:0005886">
    <property type="term" value="C:plasma membrane"/>
    <property type="evidence" value="ECO:0007669"/>
    <property type="project" value="UniProtKB-SubCell"/>
</dbReference>
<dbReference type="GO" id="GO:0009055">
    <property type="term" value="F:electron transfer activity"/>
    <property type="evidence" value="ECO:0007669"/>
    <property type="project" value="InterPro"/>
</dbReference>
<dbReference type="PANTHER" id="PTHR36118:SF1">
    <property type="entry name" value="ION-TRANSLOCATING OXIDOREDUCTASE COMPLEX SUBUNIT G"/>
    <property type="match status" value="1"/>
</dbReference>
<accession>A0A938XV66</accession>
<dbReference type="Gene3D" id="3.90.1010.20">
    <property type="match status" value="1"/>
</dbReference>
<evidence type="ECO:0000259" key="8">
    <source>
        <dbReference type="SMART" id="SM00900"/>
    </source>
</evidence>
<dbReference type="InterPro" id="IPR007329">
    <property type="entry name" value="FMN-bd"/>
</dbReference>
<keyword evidence="10" id="KW-1185">Reference proteome</keyword>
<dbReference type="PANTHER" id="PTHR36118">
    <property type="entry name" value="ION-TRANSLOCATING OXIDOREDUCTASE COMPLEX SUBUNIT G"/>
    <property type="match status" value="1"/>
</dbReference>
<organism evidence="9 10">
    <name type="scientific">Halanaerobacter jeridensis</name>
    <dbReference type="NCBI Taxonomy" id="706427"/>
    <lineage>
        <taxon>Bacteria</taxon>
        <taxon>Bacillati</taxon>
        <taxon>Bacillota</taxon>
        <taxon>Clostridia</taxon>
        <taxon>Halanaerobiales</taxon>
        <taxon>Halobacteroidaceae</taxon>
        <taxon>Halanaerobacter</taxon>
    </lineage>
</organism>
<dbReference type="GO" id="GO:0022900">
    <property type="term" value="P:electron transport chain"/>
    <property type="evidence" value="ECO:0007669"/>
    <property type="project" value="UniProtKB-UniRule"/>
</dbReference>
<dbReference type="HAMAP" id="MF_00479">
    <property type="entry name" value="RsxG_RnfG"/>
    <property type="match status" value="1"/>
</dbReference>
<comment type="caution">
    <text evidence="9">The sequence shown here is derived from an EMBL/GenBank/DDBJ whole genome shotgun (WGS) entry which is preliminary data.</text>
</comment>
<comment type="function">
    <text evidence="6">Part of a membrane-bound complex that couples electron transfer with translocation of ions across the membrane.</text>
</comment>
<keyword evidence="4 6" id="KW-0288">FMN</keyword>
<comment type="cofactor">
    <cofactor evidence="6">
        <name>FMN</name>
        <dbReference type="ChEBI" id="CHEBI:58210"/>
    </cofactor>
</comment>
<dbReference type="Proteomes" id="UP000774000">
    <property type="component" value="Unassembled WGS sequence"/>
</dbReference>
<evidence type="ECO:0000313" key="10">
    <source>
        <dbReference type="Proteomes" id="UP000774000"/>
    </source>
</evidence>
<keyword evidence="3 6" id="KW-0285">Flavoprotein</keyword>
<evidence type="ECO:0000256" key="7">
    <source>
        <dbReference type="SAM" id="Phobius"/>
    </source>
</evidence>
<feature type="domain" description="FMN-binding" evidence="8">
    <location>
        <begin position="88"/>
        <end position="172"/>
    </location>
</feature>
<keyword evidence="6" id="KW-1003">Cell membrane</keyword>
<evidence type="ECO:0000256" key="5">
    <source>
        <dbReference type="ARBA" id="ARBA00022982"/>
    </source>
</evidence>
<keyword evidence="1 6" id="KW-0813">Transport</keyword>
<reference evidence="9" key="1">
    <citation type="submission" date="2021-01" db="EMBL/GenBank/DDBJ databases">
        <title>Genomic Encyclopedia of Type Strains, Phase IV (KMG-IV): sequencing the most valuable type-strain genomes for metagenomic binning, comparative biology and taxonomic classification.</title>
        <authorList>
            <person name="Goeker M."/>
        </authorList>
    </citation>
    <scope>NUCLEOTIDE SEQUENCE</scope>
    <source>
        <strain evidence="9">DSM 23230</strain>
    </source>
</reference>
<keyword evidence="6 7" id="KW-0812">Transmembrane</keyword>